<dbReference type="EMBL" id="JARKIK010000021">
    <property type="protein sequence ID" value="KAK8744636.1"/>
    <property type="molecule type" value="Genomic_DNA"/>
</dbReference>
<feature type="compositionally biased region" description="Basic and acidic residues" evidence="3">
    <location>
        <begin position="89"/>
        <end position="108"/>
    </location>
</feature>
<feature type="compositionally biased region" description="Basic and acidic residues" evidence="3">
    <location>
        <begin position="117"/>
        <end position="134"/>
    </location>
</feature>
<organism evidence="4 5">
    <name type="scientific">Cherax quadricarinatus</name>
    <name type="common">Australian red claw crayfish</name>
    <dbReference type="NCBI Taxonomy" id="27406"/>
    <lineage>
        <taxon>Eukaryota</taxon>
        <taxon>Metazoa</taxon>
        <taxon>Ecdysozoa</taxon>
        <taxon>Arthropoda</taxon>
        <taxon>Crustacea</taxon>
        <taxon>Multicrustacea</taxon>
        <taxon>Malacostraca</taxon>
        <taxon>Eumalacostraca</taxon>
        <taxon>Eucarida</taxon>
        <taxon>Decapoda</taxon>
        <taxon>Pleocyemata</taxon>
        <taxon>Astacidea</taxon>
        <taxon>Parastacoidea</taxon>
        <taxon>Parastacidae</taxon>
        <taxon>Cherax</taxon>
    </lineage>
</organism>
<name>A0AAW0XZU1_CHEQU</name>
<feature type="compositionally biased region" description="Basic and acidic residues" evidence="3">
    <location>
        <begin position="7"/>
        <end position="24"/>
    </location>
</feature>
<feature type="compositionally biased region" description="Basic and acidic residues" evidence="3">
    <location>
        <begin position="38"/>
        <end position="61"/>
    </location>
</feature>
<comment type="caution">
    <text evidence="4">The sequence shown here is derived from an EMBL/GenBank/DDBJ whole genome shotgun (WGS) entry which is preliminary data.</text>
</comment>
<accession>A0AAW0XZU1</accession>
<protein>
    <submittedName>
        <fullName evidence="4">Uncharacterized protein</fullName>
    </submittedName>
</protein>
<dbReference type="PANTHER" id="PTHR12269:SF1">
    <property type="entry name" value="EUKARYOTIC TRANSLATION INITIATION FACTOR 4E TRANSPORTER"/>
    <property type="match status" value="1"/>
</dbReference>
<feature type="region of interest" description="Disordered" evidence="3">
    <location>
        <begin position="1"/>
        <end position="134"/>
    </location>
</feature>
<dbReference type="InterPro" id="IPR018862">
    <property type="entry name" value="eIF4E-T"/>
</dbReference>
<proteinExistence type="predicted"/>
<evidence type="ECO:0000256" key="2">
    <source>
        <dbReference type="ARBA" id="ARBA00022490"/>
    </source>
</evidence>
<comment type="subcellular location">
    <subcellularLocation>
        <location evidence="1">Cytoplasm</location>
    </subcellularLocation>
</comment>
<sequence length="134" mass="15371">AYNKSPGRWDPERWIRAVHDERRPSSTASTGTTMPSNRPDRPPDLELKRSRDPRERVKQEDQDGLVLSPQRRSFSTGCHGLQQAPSATKRPDSPTERPQRESHREIPARRIGSGRISRRDDLETPVPSERREAT</sequence>
<gene>
    <name evidence="4" type="ORF">OTU49_000544</name>
</gene>
<evidence type="ECO:0000313" key="5">
    <source>
        <dbReference type="Proteomes" id="UP001445076"/>
    </source>
</evidence>
<dbReference type="PANTHER" id="PTHR12269">
    <property type="entry name" value="EUKARYOTIC TRANSLATION INITIATION FACTOR 4E TRANSPORTER"/>
    <property type="match status" value="1"/>
</dbReference>
<feature type="non-terminal residue" evidence="4">
    <location>
        <position position="1"/>
    </location>
</feature>
<feature type="compositionally biased region" description="Polar residues" evidence="3">
    <location>
        <begin position="25"/>
        <end position="36"/>
    </location>
</feature>
<dbReference type="Pfam" id="PF10477">
    <property type="entry name" value="EIF4E-T"/>
    <property type="match status" value="1"/>
</dbReference>
<evidence type="ECO:0000313" key="4">
    <source>
        <dbReference type="EMBL" id="KAK8744636.1"/>
    </source>
</evidence>
<evidence type="ECO:0000256" key="3">
    <source>
        <dbReference type="SAM" id="MobiDB-lite"/>
    </source>
</evidence>
<keyword evidence="5" id="KW-1185">Reference proteome</keyword>
<dbReference type="Proteomes" id="UP001445076">
    <property type="component" value="Unassembled WGS sequence"/>
</dbReference>
<feature type="non-terminal residue" evidence="4">
    <location>
        <position position="134"/>
    </location>
</feature>
<dbReference type="GO" id="GO:0036464">
    <property type="term" value="C:cytoplasmic ribonucleoprotein granule"/>
    <property type="evidence" value="ECO:0007669"/>
    <property type="project" value="UniProtKB-ARBA"/>
</dbReference>
<dbReference type="GO" id="GO:0005634">
    <property type="term" value="C:nucleus"/>
    <property type="evidence" value="ECO:0007669"/>
    <property type="project" value="TreeGrafter"/>
</dbReference>
<dbReference type="AlphaFoldDB" id="A0AAW0XZU1"/>
<reference evidence="4 5" key="1">
    <citation type="journal article" date="2024" name="BMC Genomics">
        <title>Genome assembly of redclaw crayfish (Cherax quadricarinatus) provides insights into its immune adaptation and hypoxia tolerance.</title>
        <authorList>
            <person name="Liu Z."/>
            <person name="Zheng J."/>
            <person name="Li H."/>
            <person name="Fang K."/>
            <person name="Wang S."/>
            <person name="He J."/>
            <person name="Zhou D."/>
            <person name="Weng S."/>
            <person name="Chi M."/>
            <person name="Gu Z."/>
            <person name="He J."/>
            <person name="Li F."/>
            <person name="Wang M."/>
        </authorList>
    </citation>
    <scope>NUCLEOTIDE SEQUENCE [LARGE SCALE GENOMIC DNA]</scope>
    <source>
        <strain evidence="4">ZL_2023a</strain>
    </source>
</reference>
<dbReference type="GO" id="GO:0003729">
    <property type="term" value="F:mRNA binding"/>
    <property type="evidence" value="ECO:0007669"/>
    <property type="project" value="TreeGrafter"/>
</dbReference>
<evidence type="ECO:0000256" key="1">
    <source>
        <dbReference type="ARBA" id="ARBA00004496"/>
    </source>
</evidence>
<keyword evidence="2" id="KW-0963">Cytoplasm</keyword>
<dbReference type="GO" id="GO:0017148">
    <property type="term" value="P:negative regulation of translation"/>
    <property type="evidence" value="ECO:0007669"/>
    <property type="project" value="TreeGrafter"/>
</dbReference>